<feature type="chain" id="PRO_5014789705" description="Cytochrome P450" evidence="8">
    <location>
        <begin position="21"/>
        <end position="177"/>
    </location>
</feature>
<reference evidence="9" key="1">
    <citation type="submission" date="2018-02" db="EMBL/GenBank/DDBJ databases">
        <authorList>
            <person name="Cohen D.B."/>
            <person name="Kent A.D."/>
        </authorList>
    </citation>
    <scope>NUCLEOTIDE SEQUENCE</scope>
</reference>
<feature type="signal peptide" evidence="8">
    <location>
        <begin position="1"/>
        <end position="20"/>
    </location>
</feature>
<evidence type="ECO:0008006" key="10">
    <source>
        <dbReference type="Google" id="ProtNLM"/>
    </source>
</evidence>
<protein>
    <recommendedName>
        <fullName evidence="10">Cytochrome P450</fullName>
    </recommendedName>
</protein>
<proteinExistence type="inferred from homology"/>
<dbReference type="GO" id="GO:0016705">
    <property type="term" value="F:oxidoreductase activity, acting on paired donors, with incorporation or reduction of molecular oxygen"/>
    <property type="evidence" value="ECO:0007669"/>
    <property type="project" value="InterPro"/>
</dbReference>
<comment type="cofactor">
    <cofactor evidence="1">
        <name>heme</name>
        <dbReference type="ChEBI" id="CHEBI:30413"/>
    </cofactor>
</comment>
<evidence type="ECO:0000256" key="7">
    <source>
        <dbReference type="ARBA" id="ARBA00023033"/>
    </source>
</evidence>
<dbReference type="GO" id="GO:0020037">
    <property type="term" value="F:heme binding"/>
    <property type="evidence" value="ECO:0007669"/>
    <property type="project" value="InterPro"/>
</dbReference>
<keyword evidence="3" id="KW-0349">Heme</keyword>
<dbReference type="EMBL" id="OIVN01006481">
    <property type="protein sequence ID" value="SPD33938.1"/>
    <property type="molecule type" value="Genomic_DNA"/>
</dbReference>
<evidence type="ECO:0000256" key="2">
    <source>
        <dbReference type="ARBA" id="ARBA00010617"/>
    </source>
</evidence>
<keyword evidence="4" id="KW-0479">Metal-binding</keyword>
<comment type="similarity">
    <text evidence="2">Belongs to the cytochrome P450 family.</text>
</comment>
<evidence type="ECO:0000256" key="8">
    <source>
        <dbReference type="SAM" id="SignalP"/>
    </source>
</evidence>
<keyword evidence="8" id="KW-0732">Signal</keyword>
<evidence type="ECO:0000256" key="6">
    <source>
        <dbReference type="ARBA" id="ARBA00023004"/>
    </source>
</evidence>
<dbReference type="AlphaFoldDB" id="A0A2N9JAM6"/>
<sequence length="177" mass="20496">MSIVLAIILLLPHLSVFILSRKLQQKHGKNYHPIGGTIFNQLLNFNRLQHYMTYLAGKYKTYRLLSPFRNEIYTTDPANVEYILKTNLDNYGKGWYHNSILKDLLGDGIFTVDGDKWRQQRKVSSCEFSTKVLRNFSSIIFQKKVGKLAHILYEAAISKPDNGYSGSLDEINLRFNF</sequence>
<evidence type="ECO:0000256" key="1">
    <source>
        <dbReference type="ARBA" id="ARBA00001971"/>
    </source>
</evidence>
<evidence type="ECO:0000256" key="3">
    <source>
        <dbReference type="ARBA" id="ARBA00022617"/>
    </source>
</evidence>
<evidence type="ECO:0000256" key="5">
    <source>
        <dbReference type="ARBA" id="ARBA00023002"/>
    </source>
</evidence>
<dbReference type="Gene3D" id="1.10.630.10">
    <property type="entry name" value="Cytochrome P450"/>
    <property type="match status" value="1"/>
</dbReference>
<dbReference type="PANTHER" id="PTHR24296">
    <property type="entry name" value="CYTOCHROME P450"/>
    <property type="match status" value="1"/>
</dbReference>
<name>A0A2N9JAM6_FAGSY</name>
<gene>
    <name evidence="9" type="ORF">FSB_LOCUS61820</name>
</gene>
<evidence type="ECO:0000313" key="9">
    <source>
        <dbReference type="EMBL" id="SPD33938.1"/>
    </source>
</evidence>
<evidence type="ECO:0000256" key="4">
    <source>
        <dbReference type="ARBA" id="ARBA00022723"/>
    </source>
</evidence>
<dbReference type="GO" id="GO:0004497">
    <property type="term" value="F:monooxygenase activity"/>
    <property type="evidence" value="ECO:0007669"/>
    <property type="project" value="UniProtKB-KW"/>
</dbReference>
<dbReference type="InterPro" id="IPR036396">
    <property type="entry name" value="Cyt_P450_sf"/>
</dbReference>
<dbReference type="GO" id="GO:0005506">
    <property type="term" value="F:iron ion binding"/>
    <property type="evidence" value="ECO:0007669"/>
    <property type="project" value="InterPro"/>
</dbReference>
<keyword evidence="5" id="KW-0560">Oxidoreductase</keyword>
<keyword evidence="6" id="KW-0408">Iron</keyword>
<dbReference type="InterPro" id="IPR001128">
    <property type="entry name" value="Cyt_P450"/>
</dbReference>
<accession>A0A2N9JAM6</accession>
<dbReference type="Pfam" id="PF00067">
    <property type="entry name" value="p450"/>
    <property type="match status" value="1"/>
</dbReference>
<dbReference type="SUPFAM" id="SSF48264">
    <property type="entry name" value="Cytochrome P450"/>
    <property type="match status" value="1"/>
</dbReference>
<organism evidence="9">
    <name type="scientific">Fagus sylvatica</name>
    <name type="common">Beechnut</name>
    <dbReference type="NCBI Taxonomy" id="28930"/>
    <lineage>
        <taxon>Eukaryota</taxon>
        <taxon>Viridiplantae</taxon>
        <taxon>Streptophyta</taxon>
        <taxon>Embryophyta</taxon>
        <taxon>Tracheophyta</taxon>
        <taxon>Spermatophyta</taxon>
        <taxon>Magnoliopsida</taxon>
        <taxon>eudicotyledons</taxon>
        <taxon>Gunneridae</taxon>
        <taxon>Pentapetalae</taxon>
        <taxon>rosids</taxon>
        <taxon>fabids</taxon>
        <taxon>Fagales</taxon>
        <taxon>Fagaceae</taxon>
        <taxon>Fagus</taxon>
    </lineage>
</organism>
<keyword evidence="7" id="KW-0503">Monooxygenase</keyword>